<accession>A0ABU8MCR5</accession>
<dbReference type="SUPFAM" id="SSF56529">
    <property type="entry name" value="FAH"/>
    <property type="match status" value="1"/>
</dbReference>
<proteinExistence type="predicted"/>
<sequence length="290" mass="31041">MKLVTFVADGREAVGRLDEDDTTVRDLTPVVGEVPLLAIVQDWDRLGPRVAAAGDLPAVPGARLRAPIPVPRRDLFAVGKNYREHVAEFGRSGYDTPARSEDLPEKPIVFSKATTAVTGPFDDVEAHPAVTSELDYESELAVIVGPGGRGISREDAMRHVWGYTIVNDVTARDVQRDHKQWLLGKSLDTHAPMGPWAVTADEVPDVGALEVSSTVNGEPRQKAPVADLIFDVPELIRVISAGITLLPGDVIATGTPVGVGLGFDPPRFLRPGDVVECAVTGLGALRNTIR</sequence>
<evidence type="ECO:0000256" key="1">
    <source>
        <dbReference type="ARBA" id="ARBA00022723"/>
    </source>
</evidence>
<keyword evidence="1" id="KW-0479">Metal-binding</keyword>
<dbReference type="InterPro" id="IPR036663">
    <property type="entry name" value="Fumarylacetoacetase_C_sf"/>
</dbReference>
<dbReference type="InterPro" id="IPR011234">
    <property type="entry name" value="Fumarylacetoacetase-like_C"/>
</dbReference>
<dbReference type="EMBL" id="JBBEGM010000015">
    <property type="protein sequence ID" value="MEJ2865129.1"/>
    <property type="molecule type" value="Genomic_DNA"/>
</dbReference>
<dbReference type="GO" id="GO:0016787">
    <property type="term" value="F:hydrolase activity"/>
    <property type="evidence" value="ECO:0007669"/>
    <property type="project" value="UniProtKB-KW"/>
</dbReference>
<keyword evidence="4" id="KW-1185">Reference proteome</keyword>
<gene>
    <name evidence="3" type="ORF">WCD58_28485</name>
</gene>
<dbReference type="Pfam" id="PF01557">
    <property type="entry name" value="FAA_hydrolase"/>
    <property type="match status" value="1"/>
</dbReference>
<dbReference type="RefSeq" id="WP_337706499.1">
    <property type="nucleotide sequence ID" value="NZ_JBBEGM010000015.1"/>
</dbReference>
<organism evidence="3 4">
    <name type="scientific">Actinomycetospora flava</name>
    <dbReference type="NCBI Taxonomy" id="3129232"/>
    <lineage>
        <taxon>Bacteria</taxon>
        <taxon>Bacillati</taxon>
        <taxon>Actinomycetota</taxon>
        <taxon>Actinomycetes</taxon>
        <taxon>Pseudonocardiales</taxon>
        <taxon>Pseudonocardiaceae</taxon>
        <taxon>Actinomycetospora</taxon>
    </lineage>
</organism>
<evidence type="ECO:0000313" key="4">
    <source>
        <dbReference type="Proteomes" id="UP001369736"/>
    </source>
</evidence>
<dbReference type="PANTHER" id="PTHR11820:SF7">
    <property type="entry name" value="ACYLPYRUVASE FAHD1, MITOCHONDRIAL"/>
    <property type="match status" value="1"/>
</dbReference>
<feature type="domain" description="Fumarylacetoacetase-like C-terminal" evidence="2">
    <location>
        <begin position="76"/>
        <end position="289"/>
    </location>
</feature>
<dbReference type="PANTHER" id="PTHR11820">
    <property type="entry name" value="ACYLPYRUVASE"/>
    <property type="match status" value="1"/>
</dbReference>
<name>A0ABU8MCR5_9PSEU</name>
<comment type="caution">
    <text evidence="3">The sequence shown here is derived from an EMBL/GenBank/DDBJ whole genome shotgun (WGS) entry which is preliminary data.</text>
</comment>
<evidence type="ECO:0000259" key="2">
    <source>
        <dbReference type="Pfam" id="PF01557"/>
    </source>
</evidence>
<evidence type="ECO:0000313" key="3">
    <source>
        <dbReference type="EMBL" id="MEJ2865129.1"/>
    </source>
</evidence>
<dbReference type="Gene3D" id="3.90.850.10">
    <property type="entry name" value="Fumarylacetoacetase-like, C-terminal domain"/>
    <property type="match status" value="1"/>
</dbReference>
<reference evidence="3 4" key="1">
    <citation type="submission" date="2024-03" db="EMBL/GenBank/DDBJ databases">
        <title>Actinomycetospora sp. OC33-EN07, a novel actinomycete isolated from wild orchid (Aerides multiflora).</title>
        <authorList>
            <person name="Suriyachadkun C."/>
        </authorList>
    </citation>
    <scope>NUCLEOTIDE SEQUENCE [LARGE SCALE GENOMIC DNA]</scope>
    <source>
        <strain evidence="3 4">OC33-EN07</strain>
    </source>
</reference>
<keyword evidence="3" id="KW-0378">Hydrolase</keyword>
<dbReference type="Proteomes" id="UP001369736">
    <property type="component" value="Unassembled WGS sequence"/>
</dbReference>
<protein>
    <submittedName>
        <fullName evidence="3">Fumarylacetoacetate hydrolase family protein</fullName>
    </submittedName>
</protein>